<dbReference type="PANTHER" id="PTHR38887:SF1">
    <property type="entry name" value="RAS MODIFICATION PROTEIN ERF4"/>
    <property type="match status" value="1"/>
</dbReference>
<accession>A0A2T3YR06</accession>
<reference evidence="2 3" key="1">
    <citation type="submission" date="2016-07" db="EMBL/GenBank/DDBJ databases">
        <title>Multiple horizontal gene transfer events from other fungi enriched the ability of initially mycotrophic Trichoderma (Ascomycota) to feed on dead plant biomass.</title>
        <authorList>
            <consortium name="DOE Joint Genome Institute"/>
            <person name="Aerts A."/>
            <person name="Atanasova L."/>
            <person name="Chenthamara K."/>
            <person name="Zhang J."/>
            <person name="Grujic M."/>
            <person name="Henrissat B."/>
            <person name="Kuo A."/>
            <person name="Salamov A."/>
            <person name="Lipzen A."/>
            <person name="Labutti K."/>
            <person name="Barry K."/>
            <person name="Miao Y."/>
            <person name="Rahimi M.J."/>
            <person name="Shen Q."/>
            <person name="Grigoriev I.V."/>
            <person name="Kubicek C.P."/>
            <person name="Druzhinina I.S."/>
        </authorList>
    </citation>
    <scope>NUCLEOTIDE SEQUENCE [LARGE SCALE GENOMIC DNA]</scope>
    <source>
        <strain evidence="2 3">CBS 433.97</strain>
    </source>
</reference>
<evidence type="ECO:0000256" key="1">
    <source>
        <dbReference type="SAM" id="MobiDB-lite"/>
    </source>
</evidence>
<dbReference type="AlphaFoldDB" id="A0A2T3YR06"/>
<feature type="region of interest" description="Disordered" evidence="1">
    <location>
        <begin position="25"/>
        <end position="88"/>
    </location>
</feature>
<evidence type="ECO:0000313" key="2">
    <source>
        <dbReference type="EMBL" id="PTB34954.1"/>
    </source>
</evidence>
<proteinExistence type="predicted"/>
<sequence length="391" mass="42761">MGLIRDAIGSALGANQLNNGIYGGPRLPFTNNNSRNSPQRPLSTGKRSSSYNQADADYTNRKKNVRSSSDGSSFGNRPLGQSGRHYRAEQCQDDHYRSSIGSHWIDDMQRIHNGYDGQILQFPAGSETYTGDGQVYQMQSYNQQPCASEYYIGDRGWSRGPIFRPLALPQIAHGDGQPFLRGYSQELSHYNITMELFMQVLDAINIAIVPSPENQIFQKAAKIASWFVPGAAGIGLTIGQIGIGLGVAAGQASQLSSALLNANMNLFLPTGLELCIGSSTDVDAEVGIPKGDARPYSITASPKQRIACYGDLIAPISQVLQPQQQCGRNDPIALLGRGMSDRDNQKKIEKAQKESEKGKRKEIDNLEGSLKWLIVRQASADALAYWETHHQ</sequence>
<feature type="compositionally biased region" description="Polar residues" evidence="1">
    <location>
        <begin position="66"/>
        <end position="75"/>
    </location>
</feature>
<dbReference type="OrthoDB" id="4899338at2759"/>
<dbReference type="InterPro" id="IPR053221">
    <property type="entry name" value="Burnettramic_acid_biosynth"/>
</dbReference>
<dbReference type="Proteomes" id="UP000240493">
    <property type="component" value="Unassembled WGS sequence"/>
</dbReference>
<keyword evidence="3" id="KW-1185">Reference proteome</keyword>
<feature type="compositionally biased region" description="Polar residues" evidence="1">
    <location>
        <begin position="29"/>
        <end position="53"/>
    </location>
</feature>
<organism evidence="2 3">
    <name type="scientific">Trichoderma asperellum (strain ATCC 204424 / CBS 433.97 / NBRC 101777)</name>
    <dbReference type="NCBI Taxonomy" id="1042311"/>
    <lineage>
        <taxon>Eukaryota</taxon>
        <taxon>Fungi</taxon>
        <taxon>Dikarya</taxon>
        <taxon>Ascomycota</taxon>
        <taxon>Pezizomycotina</taxon>
        <taxon>Sordariomycetes</taxon>
        <taxon>Hypocreomycetidae</taxon>
        <taxon>Hypocreales</taxon>
        <taxon>Hypocreaceae</taxon>
        <taxon>Trichoderma</taxon>
    </lineage>
</organism>
<name>A0A2T3YR06_TRIA4</name>
<dbReference type="PANTHER" id="PTHR38887">
    <property type="entry name" value="CHROMOSOME 21, WHOLE GENOME SHOTGUN SEQUENCE"/>
    <property type="match status" value="1"/>
</dbReference>
<dbReference type="EMBL" id="KZ679286">
    <property type="protein sequence ID" value="PTB34954.1"/>
    <property type="molecule type" value="Genomic_DNA"/>
</dbReference>
<gene>
    <name evidence="2" type="ORF">M441DRAFT_180375</name>
</gene>
<feature type="region of interest" description="Disordered" evidence="1">
    <location>
        <begin position="336"/>
        <end position="361"/>
    </location>
</feature>
<protein>
    <submittedName>
        <fullName evidence="2">Uncharacterized protein</fullName>
    </submittedName>
</protein>
<evidence type="ECO:0000313" key="3">
    <source>
        <dbReference type="Proteomes" id="UP000240493"/>
    </source>
</evidence>
<feature type="compositionally biased region" description="Basic and acidic residues" evidence="1">
    <location>
        <begin position="339"/>
        <end position="361"/>
    </location>
</feature>